<dbReference type="SUPFAM" id="SSF52540">
    <property type="entry name" value="P-loop containing nucleoside triphosphate hydrolases"/>
    <property type="match status" value="1"/>
</dbReference>
<dbReference type="Gene3D" id="1.20.120.1380">
    <property type="entry name" value="Flagellar FlhF biosynthesis protein, N domain"/>
    <property type="match status" value="1"/>
</dbReference>
<dbReference type="GO" id="GO:0044781">
    <property type="term" value="P:bacterial-type flagellum organization"/>
    <property type="evidence" value="ECO:0007669"/>
    <property type="project" value="UniProtKB-UniRule"/>
</dbReference>
<reference evidence="15 16" key="1">
    <citation type="submission" date="2019-08" db="EMBL/GenBank/DDBJ databases">
        <title>Bacillus genomes from the desert of Cuatro Cienegas, Coahuila.</title>
        <authorList>
            <person name="Olmedo-Alvarez G."/>
        </authorList>
    </citation>
    <scope>NUCLEOTIDE SEQUENCE [LARGE SCALE GENOMIC DNA]</scope>
    <source>
        <strain evidence="15 16">CH87b_3T</strain>
    </source>
</reference>
<dbReference type="InterPro" id="IPR000897">
    <property type="entry name" value="SRP54_GTPase_dom"/>
</dbReference>
<dbReference type="GO" id="GO:0005886">
    <property type="term" value="C:plasma membrane"/>
    <property type="evidence" value="ECO:0007669"/>
    <property type="project" value="UniProtKB-SubCell"/>
</dbReference>
<comment type="caution">
    <text evidence="15">The sequence shown here is derived from an EMBL/GenBank/DDBJ whole genome shotgun (WGS) entry which is preliminary data.</text>
</comment>
<dbReference type="Proteomes" id="UP000324269">
    <property type="component" value="Unassembled WGS sequence"/>
</dbReference>
<evidence type="ECO:0000256" key="2">
    <source>
        <dbReference type="ARBA" id="ARBA00008531"/>
    </source>
</evidence>
<dbReference type="AlphaFoldDB" id="A0A5D4U041"/>
<keyword evidence="5" id="KW-1003">Cell membrane</keyword>
<feature type="domain" description="SRP54-type proteins GTP-binding" evidence="14">
    <location>
        <begin position="185"/>
        <end position="376"/>
    </location>
</feature>
<dbReference type="GO" id="GO:0006614">
    <property type="term" value="P:SRP-dependent cotranslational protein targeting to membrane"/>
    <property type="evidence" value="ECO:0007669"/>
    <property type="project" value="UniProtKB-UniRule"/>
</dbReference>
<dbReference type="GO" id="GO:0015031">
    <property type="term" value="P:protein transport"/>
    <property type="evidence" value="ECO:0007669"/>
    <property type="project" value="UniProtKB-KW"/>
</dbReference>
<dbReference type="EMBL" id="VTEZ01000003">
    <property type="protein sequence ID" value="TYS85927.1"/>
    <property type="molecule type" value="Genomic_DNA"/>
</dbReference>
<evidence type="ECO:0000256" key="1">
    <source>
        <dbReference type="ARBA" id="ARBA00004413"/>
    </source>
</evidence>
<dbReference type="CDD" id="cd17873">
    <property type="entry name" value="FlhF"/>
    <property type="match status" value="1"/>
</dbReference>
<dbReference type="GO" id="GO:0005047">
    <property type="term" value="F:signal recognition particle binding"/>
    <property type="evidence" value="ECO:0007669"/>
    <property type="project" value="TreeGrafter"/>
</dbReference>
<dbReference type="PANTHER" id="PTHR43134:SF3">
    <property type="entry name" value="FLAGELLAR BIOSYNTHESIS PROTEIN FLHF"/>
    <property type="match status" value="1"/>
</dbReference>
<evidence type="ECO:0000313" key="15">
    <source>
        <dbReference type="EMBL" id="TYS85927.1"/>
    </source>
</evidence>
<dbReference type="RefSeq" id="WP_148968753.1">
    <property type="nucleotide sequence ID" value="NZ_JBNIKW010000010.1"/>
</dbReference>
<keyword evidence="4" id="KW-0813">Transport</keyword>
<evidence type="ECO:0000259" key="14">
    <source>
        <dbReference type="SMART" id="SM00962"/>
    </source>
</evidence>
<dbReference type="NCBIfam" id="TIGR03499">
    <property type="entry name" value="FlhF"/>
    <property type="match status" value="1"/>
</dbReference>
<accession>A0A5D4U041</accession>
<keyword evidence="15" id="KW-0966">Cell projection</keyword>
<dbReference type="FunFam" id="3.40.50.300:FF:000695">
    <property type="entry name" value="Flagellar biosynthesis regulator FlhF"/>
    <property type="match status" value="1"/>
</dbReference>
<keyword evidence="15" id="KW-0969">Cilium</keyword>
<keyword evidence="8" id="KW-0653">Protein transport</keyword>
<dbReference type="SMART" id="SM00962">
    <property type="entry name" value="SRP54"/>
    <property type="match status" value="1"/>
</dbReference>
<dbReference type="InterPro" id="IPR020006">
    <property type="entry name" value="FlhF"/>
</dbReference>
<comment type="function">
    <text evidence="12">Necessary for flagellar biosynthesis. May be involved in translocation of the flagellum.</text>
</comment>
<proteinExistence type="inferred from homology"/>
<evidence type="ECO:0000256" key="3">
    <source>
        <dbReference type="ARBA" id="ARBA00014919"/>
    </source>
</evidence>
<dbReference type="Pfam" id="PF00448">
    <property type="entry name" value="SRP54"/>
    <property type="match status" value="1"/>
</dbReference>
<evidence type="ECO:0000256" key="9">
    <source>
        <dbReference type="ARBA" id="ARBA00023134"/>
    </source>
</evidence>
<keyword evidence="11" id="KW-1006">Bacterial flagellum protein export</keyword>
<dbReference type="InterPro" id="IPR047040">
    <property type="entry name" value="FlhF__GTPase_dom"/>
</dbReference>
<evidence type="ECO:0000256" key="6">
    <source>
        <dbReference type="ARBA" id="ARBA00022741"/>
    </source>
</evidence>
<keyword evidence="15" id="KW-0282">Flagellum</keyword>
<dbReference type="OrthoDB" id="9778554at2"/>
<dbReference type="GO" id="GO:0005525">
    <property type="term" value="F:GTP binding"/>
    <property type="evidence" value="ECO:0007669"/>
    <property type="project" value="UniProtKB-UniRule"/>
</dbReference>
<keyword evidence="9" id="KW-0342">GTP-binding</keyword>
<dbReference type="GO" id="GO:0003924">
    <property type="term" value="F:GTPase activity"/>
    <property type="evidence" value="ECO:0007669"/>
    <property type="project" value="UniProtKB-UniRule"/>
</dbReference>
<keyword evidence="7" id="KW-1005">Bacterial flagellum biogenesis</keyword>
<dbReference type="InterPro" id="IPR027417">
    <property type="entry name" value="P-loop_NTPase"/>
</dbReference>
<comment type="subcellular location">
    <subcellularLocation>
        <location evidence="1">Cell membrane</location>
        <topology evidence="1">Peripheral membrane protein</topology>
        <orientation evidence="1">Cytoplasmic side</orientation>
    </subcellularLocation>
</comment>
<comment type="similarity">
    <text evidence="2">Belongs to the GTP-binding SRP family.</text>
</comment>
<evidence type="ECO:0000256" key="5">
    <source>
        <dbReference type="ARBA" id="ARBA00022475"/>
    </source>
</evidence>
<organism evidence="15 16">
    <name type="scientific">Rossellomorea aquimaris</name>
    <dbReference type="NCBI Taxonomy" id="189382"/>
    <lineage>
        <taxon>Bacteria</taxon>
        <taxon>Bacillati</taxon>
        <taxon>Bacillota</taxon>
        <taxon>Bacilli</taxon>
        <taxon>Bacillales</taxon>
        <taxon>Bacillaceae</taxon>
        <taxon>Rossellomorea</taxon>
    </lineage>
</organism>
<sequence>MKVKKYAAPSMNEAMKKVRSELGDDAVILNSKVAYTGGFIGLFKKKMIEVIAAIDPEVESEKVEMSRMKATYAPIAPPSPSEKKYEVPNKLVESELKELKQMISTIKSKNQFEKFPEDVQEILLFLKNHDISDTTLFRLGDYLEERIKSGFLPGNNRNEWAKQEVQHFLEGLLQGIALGGMSYKKKYINVIGPTGVGKTTTLAKMAAEAVIEKRMKIAFITTDTYRIAAIEQLKTYAGLLNVPVEVVYKIEDFKKAIDKFQDYDHVFIDTAGRNFREKKYVEDLRGIIDFDHHMETFLVLSLTSKERDMKEIISQFSSIGIDRFIFTKLDETSSYGSMINMMTEVKIGTSYVTIGQDVPEDITEVNVEEISHLLMKGFRYERSSI</sequence>
<dbReference type="PANTHER" id="PTHR43134">
    <property type="entry name" value="SIGNAL RECOGNITION PARTICLE RECEPTOR SUBUNIT ALPHA"/>
    <property type="match status" value="1"/>
</dbReference>
<evidence type="ECO:0000256" key="13">
    <source>
        <dbReference type="NCBIfam" id="TIGR03499"/>
    </source>
</evidence>
<evidence type="ECO:0000256" key="4">
    <source>
        <dbReference type="ARBA" id="ARBA00022448"/>
    </source>
</evidence>
<evidence type="ECO:0000256" key="11">
    <source>
        <dbReference type="ARBA" id="ARBA00023225"/>
    </source>
</evidence>
<keyword evidence="10" id="KW-0472">Membrane</keyword>
<dbReference type="Gene3D" id="3.40.50.300">
    <property type="entry name" value="P-loop containing nucleotide triphosphate hydrolases"/>
    <property type="match status" value="1"/>
</dbReference>
<evidence type="ECO:0000256" key="7">
    <source>
        <dbReference type="ARBA" id="ARBA00022795"/>
    </source>
</evidence>
<evidence type="ECO:0000256" key="10">
    <source>
        <dbReference type="ARBA" id="ARBA00023136"/>
    </source>
</evidence>
<protein>
    <recommendedName>
        <fullName evidence="3 13">Flagellar biosynthesis protein FlhF</fullName>
    </recommendedName>
</protein>
<keyword evidence="6" id="KW-0547">Nucleotide-binding</keyword>
<gene>
    <name evidence="15" type="primary">flhF</name>
    <name evidence="15" type="ORF">FZC85_13245</name>
</gene>
<evidence type="ECO:0000313" key="16">
    <source>
        <dbReference type="Proteomes" id="UP000324269"/>
    </source>
</evidence>
<evidence type="ECO:0000256" key="8">
    <source>
        <dbReference type="ARBA" id="ARBA00022927"/>
    </source>
</evidence>
<name>A0A5D4U041_9BACI</name>
<evidence type="ECO:0000256" key="12">
    <source>
        <dbReference type="ARBA" id="ARBA00025337"/>
    </source>
</evidence>